<keyword evidence="4" id="KW-0143">Chaperone</keyword>
<protein>
    <recommendedName>
        <fullName evidence="8">J domain-containing protein</fullName>
    </recommendedName>
</protein>
<evidence type="ECO:0000256" key="1">
    <source>
        <dbReference type="ARBA" id="ARBA00004635"/>
    </source>
</evidence>
<dbReference type="SUPFAM" id="SSF46565">
    <property type="entry name" value="Chaperone J-domain"/>
    <property type="match status" value="1"/>
</dbReference>
<dbReference type="CDD" id="cd06257">
    <property type="entry name" value="DnaJ"/>
    <property type="match status" value="1"/>
</dbReference>
<evidence type="ECO:0000256" key="6">
    <source>
        <dbReference type="SAM" id="MobiDB-lite"/>
    </source>
</evidence>
<feature type="region of interest" description="Disordered" evidence="6">
    <location>
        <begin position="1"/>
        <end position="31"/>
    </location>
</feature>
<name>A0AAV2TNT5_CALDB</name>
<evidence type="ECO:0000313" key="10">
    <source>
        <dbReference type="Proteomes" id="UP001497525"/>
    </source>
</evidence>
<evidence type="ECO:0000256" key="3">
    <source>
        <dbReference type="ARBA" id="ARBA00023139"/>
    </source>
</evidence>
<evidence type="ECO:0000256" key="5">
    <source>
        <dbReference type="ARBA" id="ARBA00023288"/>
    </source>
</evidence>
<dbReference type="PROSITE" id="PS50076">
    <property type="entry name" value="DNAJ_2"/>
    <property type="match status" value="1"/>
</dbReference>
<dbReference type="PANTHER" id="PTHR44027">
    <property type="entry name" value="DNAJ HOMOLOG SUBFAMILY C MEMBER 5 HOMOLOG"/>
    <property type="match status" value="1"/>
</dbReference>
<feature type="compositionally biased region" description="Low complexity" evidence="6">
    <location>
        <begin position="196"/>
        <end position="216"/>
    </location>
</feature>
<evidence type="ECO:0000256" key="4">
    <source>
        <dbReference type="ARBA" id="ARBA00023186"/>
    </source>
</evidence>
<dbReference type="Pfam" id="PF00226">
    <property type="entry name" value="DnaJ"/>
    <property type="match status" value="1"/>
</dbReference>
<gene>
    <name evidence="9" type="ORF">CDAUBV1_LOCUS14140</name>
</gene>
<keyword evidence="5" id="KW-0449">Lipoprotein</keyword>
<dbReference type="InterPro" id="IPR001623">
    <property type="entry name" value="DnaJ_domain"/>
</dbReference>
<feature type="region of interest" description="Disordered" evidence="6">
    <location>
        <begin position="170"/>
        <end position="216"/>
    </location>
</feature>
<comment type="caution">
    <text evidence="9">The sequence shown here is derived from an EMBL/GenBank/DDBJ whole genome shotgun (WGS) entry which is preliminary data.</text>
</comment>
<evidence type="ECO:0000256" key="7">
    <source>
        <dbReference type="SAM" id="Phobius"/>
    </source>
</evidence>
<dbReference type="PANTHER" id="PTHR44027:SF7">
    <property type="entry name" value="DNAJ HOMOLOG SUBFAMILY C MEMBER 5 HOMOLOG"/>
    <property type="match status" value="1"/>
</dbReference>
<accession>A0AAV2TNT5</accession>
<dbReference type="GO" id="GO:0016020">
    <property type="term" value="C:membrane"/>
    <property type="evidence" value="ECO:0007669"/>
    <property type="project" value="UniProtKB-SubCell"/>
</dbReference>
<dbReference type="PRINTS" id="PR00625">
    <property type="entry name" value="JDOMAIN"/>
</dbReference>
<dbReference type="InterPro" id="IPR036869">
    <property type="entry name" value="J_dom_sf"/>
</dbReference>
<dbReference type="EMBL" id="CAXLJL010000589">
    <property type="protein sequence ID" value="CAL5139092.1"/>
    <property type="molecule type" value="Genomic_DNA"/>
</dbReference>
<keyword evidence="3" id="KW-0564">Palmitate</keyword>
<dbReference type="Gene3D" id="1.10.287.110">
    <property type="entry name" value="DnaJ domain"/>
    <property type="match status" value="1"/>
</dbReference>
<dbReference type="GO" id="GO:0005737">
    <property type="term" value="C:cytoplasm"/>
    <property type="evidence" value="ECO:0007669"/>
    <property type="project" value="UniProtKB-ARBA"/>
</dbReference>
<evidence type="ECO:0000313" key="9">
    <source>
        <dbReference type="EMBL" id="CAL5139092.1"/>
    </source>
</evidence>
<evidence type="ECO:0000259" key="8">
    <source>
        <dbReference type="PROSITE" id="PS50076"/>
    </source>
</evidence>
<dbReference type="Proteomes" id="UP001497525">
    <property type="component" value="Unassembled WGS sequence"/>
</dbReference>
<dbReference type="InterPro" id="IPR051434">
    <property type="entry name" value="DnaJ_C_subfamily_member5"/>
</dbReference>
<feature type="transmembrane region" description="Helical" evidence="7">
    <location>
        <begin position="115"/>
        <end position="139"/>
    </location>
</feature>
<dbReference type="SMART" id="SM00271">
    <property type="entry name" value="DnaJ"/>
    <property type="match status" value="1"/>
</dbReference>
<keyword evidence="7" id="KW-1133">Transmembrane helix</keyword>
<proteinExistence type="predicted"/>
<reference evidence="9" key="1">
    <citation type="submission" date="2024-06" db="EMBL/GenBank/DDBJ databases">
        <authorList>
            <person name="Liu X."/>
            <person name="Lenzi L."/>
            <person name="Haldenby T S."/>
            <person name="Uol C."/>
        </authorList>
    </citation>
    <scope>NUCLEOTIDE SEQUENCE</scope>
</reference>
<comment type="subcellular location">
    <subcellularLocation>
        <location evidence="1">Membrane</location>
        <topology evidence="1">Lipid-anchor</topology>
    </subcellularLocation>
</comment>
<keyword evidence="7" id="KW-0812">Transmembrane</keyword>
<sequence length="216" mass="24146">MAEQPRKPPVASSRKLSTHGESLYHTLSVPRGAPEEDLKKAYRKLALRFHPDKNPGDPSAAEIFKEVNRAYRTLTDPIKRNIYDKYGSLGLSIAEQFGEENVNTYFVLTNKWCKLLFVLVFLLTGCFLCFCCFCCFNFCCGKCKPKTSDEDDLEAAVNLQDDTDFDDVTPMQQAAPPFNPSSFGPSDYFGPSNTGSVPFPTSVTVPQQQPVSQRAY</sequence>
<organism evidence="9 10">
    <name type="scientific">Calicophoron daubneyi</name>
    <name type="common">Rumen fluke</name>
    <name type="synonym">Paramphistomum daubneyi</name>
    <dbReference type="NCBI Taxonomy" id="300641"/>
    <lineage>
        <taxon>Eukaryota</taxon>
        <taxon>Metazoa</taxon>
        <taxon>Spiralia</taxon>
        <taxon>Lophotrochozoa</taxon>
        <taxon>Platyhelminthes</taxon>
        <taxon>Trematoda</taxon>
        <taxon>Digenea</taxon>
        <taxon>Plagiorchiida</taxon>
        <taxon>Pronocephalata</taxon>
        <taxon>Paramphistomoidea</taxon>
        <taxon>Paramphistomidae</taxon>
        <taxon>Calicophoron</taxon>
    </lineage>
</organism>
<dbReference type="AlphaFoldDB" id="A0AAV2TNT5"/>
<feature type="domain" description="J" evidence="8">
    <location>
        <begin position="22"/>
        <end position="87"/>
    </location>
</feature>
<evidence type="ECO:0000256" key="2">
    <source>
        <dbReference type="ARBA" id="ARBA00023136"/>
    </source>
</evidence>
<keyword evidence="2 7" id="KW-0472">Membrane</keyword>